<keyword evidence="1" id="KW-0472">Membrane</keyword>
<dbReference type="OMA" id="RNATHLC"/>
<dbReference type="OrthoDB" id="66301at2759"/>
<dbReference type="AlphaFoldDB" id="A0A067CQR7"/>
<feature type="transmembrane region" description="Helical" evidence="1">
    <location>
        <begin position="122"/>
        <end position="142"/>
    </location>
</feature>
<organism evidence="3 4">
    <name type="scientific">Saprolegnia parasitica (strain CBS 223.65)</name>
    <dbReference type="NCBI Taxonomy" id="695850"/>
    <lineage>
        <taxon>Eukaryota</taxon>
        <taxon>Sar</taxon>
        <taxon>Stramenopiles</taxon>
        <taxon>Oomycota</taxon>
        <taxon>Saprolegniomycetes</taxon>
        <taxon>Saprolegniales</taxon>
        <taxon>Saprolegniaceae</taxon>
        <taxon>Saprolegnia</taxon>
    </lineage>
</organism>
<evidence type="ECO:0000256" key="2">
    <source>
        <dbReference type="SAM" id="SignalP"/>
    </source>
</evidence>
<evidence type="ECO:0000313" key="4">
    <source>
        <dbReference type="Proteomes" id="UP000030745"/>
    </source>
</evidence>
<keyword evidence="2" id="KW-0732">Signal</keyword>
<evidence type="ECO:0000256" key="1">
    <source>
        <dbReference type="SAM" id="Phobius"/>
    </source>
</evidence>
<dbReference type="VEuPathDB" id="FungiDB:SPRG_01859"/>
<dbReference type="EMBL" id="KK583193">
    <property type="protein sequence ID" value="KDO33044.1"/>
    <property type="molecule type" value="Genomic_DNA"/>
</dbReference>
<dbReference type="GeneID" id="24124437"/>
<feature type="chain" id="PRO_5001634795" description="TNFR-Cys domain-containing protein" evidence="2">
    <location>
        <begin position="20"/>
        <end position="314"/>
    </location>
</feature>
<dbReference type="KEGG" id="spar:SPRG_01859"/>
<feature type="signal peptide" evidence="2">
    <location>
        <begin position="1"/>
        <end position="19"/>
    </location>
</feature>
<name>A0A067CQR7_SAPPC</name>
<proteinExistence type="predicted"/>
<dbReference type="RefSeq" id="XP_012195815.1">
    <property type="nucleotide sequence ID" value="XM_012340425.1"/>
</dbReference>
<gene>
    <name evidence="3" type="ORF">SPRG_01859</name>
</gene>
<evidence type="ECO:0008006" key="5">
    <source>
        <dbReference type="Google" id="ProtNLM"/>
    </source>
</evidence>
<protein>
    <recommendedName>
        <fullName evidence="5">TNFR-Cys domain-containing protein</fullName>
    </recommendedName>
</protein>
<keyword evidence="1" id="KW-1133">Transmembrane helix</keyword>
<dbReference type="Proteomes" id="UP000030745">
    <property type="component" value="Unassembled WGS sequence"/>
</dbReference>
<sequence>MTRRLFLLLLLHTAAAGLATRNATHLCTSIDRCTTREATTCHRGRERCPSCLLPMTETGVYVCFESTGARCPTHDPPFIDCTMVRRLDTNGSVSRIPPLDPSSYSAPTPVPGSVPPLSTLHIAYIVGVSVCTISIFGFLFLYRPASASAKDDVPMLHPPTSSRKMETFLEAFGTNDMLLQSKRALQPIESASPLEARASYFDSVRTSDLLTCARQIPLLEDDVEPKAKTRAASGGGRGTVVIAEETELPKEVGEAPSLMRPTELRKQRPIDSLMSPYSIGSSESADSILSDNNEEVFMSRSFSWNKFSLHGTPA</sequence>
<keyword evidence="4" id="KW-1185">Reference proteome</keyword>
<reference evidence="3 4" key="1">
    <citation type="journal article" date="2013" name="PLoS Genet.">
        <title>Distinctive expansion of potential virulence genes in the genome of the oomycete fish pathogen Saprolegnia parasitica.</title>
        <authorList>
            <person name="Jiang R.H."/>
            <person name="de Bruijn I."/>
            <person name="Haas B.J."/>
            <person name="Belmonte R."/>
            <person name="Lobach L."/>
            <person name="Christie J."/>
            <person name="van den Ackerveken G."/>
            <person name="Bottin A."/>
            <person name="Bulone V."/>
            <person name="Diaz-Moreno S.M."/>
            <person name="Dumas B."/>
            <person name="Fan L."/>
            <person name="Gaulin E."/>
            <person name="Govers F."/>
            <person name="Grenville-Briggs L.J."/>
            <person name="Horner N.R."/>
            <person name="Levin J.Z."/>
            <person name="Mammella M."/>
            <person name="Meijer H.J."/>
            <person name="Morris P."/>
            <person name="Nusbaum C."/>
            <person name="Oome S."/>
            <person name="Phillips A.J."/>
            <person name="van Rooyen D."/>
            <person name="Rzeszutek E."/>
            <person name="Saraiva M."/>
            <person name="Secombes C.J."/>
            <person name="Seidl M.F."/>
            <person name="Snel B."/>
            <person name="Stassen J.H."/>
            <person name="Sykes S."/>
            <person name="Tripathy S."/>
            <person name="van den Berg H."/>
            <person name="Vega-Arreguin J.C."/>
            <person name="Wawra S."/>
            <person name="Young S.K."/>
            <person name="Zeng Q."/>
            <person name="Dieguez-Uribeondo J."/>
            <person name="Russ C."/>
            <person name="Tyler B.M."/>
            <person name="van West P."/>
        </authorList>
    </citation>
    <scope>NUCLEOTIDE SEQUENCE [LARGE SCALE GENOMIC DNA]</scope>
    <source>
        <strain evidence="3 4">CBS 223.65</strain>
    </source>
</reference>
<keyword evidence="1" id="KW-0812">Transmembrane</keyword>
<evidence type="ECO:0000313" key="3">
    <source>
        <dbReference type="EMBL" id="KDO33044.1"/>
    </source>
</evidence>
<accession>A0A067CQR7</accession>